<dbReference type="AlphaFoldDB" id="A0AAD7RXR4"/>
<gene>
    <name evidence="2" type="ORF">AAFF_G00098410</name>
</gene>
<proteinExistence type="predicted"/>
<feature type="region of interest" description="Disordered" evidence="1">
    <location>
        <begin position="1"/>
        <end position="80"/>
    </location>
</feature>
<evidence type="ECO:0000313" key="3">
    <source>
        <dbReference type="Proteomes" id="UP001221898"/>
    </source>
</evidence>
<feature type="compositionally biased region" description="Polar residues" evidence="1">
    <location>
        <begin position="1"/>
        <end position="22"/>
    </location>
</feature>
<reference evidence="2" key="1">
    <citation type="journal article" date="2023" name="Science">
        <title>Genome structures resolve the early diversification of teleost fishes.</title>
        <authorList>
            <person name="Parey E."/>
            <person name="Louis A."/>
            <person name="Montfort J."/>
            <person name="Bouchez O."/>
            <person name="Roques C."/>
            <person name="Iampietro C."/>
            <person name="Lluch J."/>
            <person name="Castinel A."/>
            <person name="Donnadieu C."/>
            <person name="Desvignes T."/>
            <person name="Floi Bucao C."/>
            <person name="Jouanno E."/>
            <person name="Wen M."/>
            <person name="Mejri S."/>
            <person name="Dirks R."/>
            <person name="Jansen H."/>
            <person name="Henkel C."/>
            <person name="Chen W.J."/>
            <person name="Zahm M."/>
            <person name="Cabau C."/>
            <person name="Klopp C."/>
            <person name="Thompson A.W."/>
            <person name="Robinson-Rechavi M."/>
            <person name="Braasch I."/>
            <person name="Lecointre G."/>
            <person name="Bobe J."/>
            <person name="Postlethwait J.H."/>
            <person name="Berthelot C."/>
            <person name="Roest Crollius H."/>
            <person name="Guiguen Y."/>
        </authorList>
    </citation>
    <scope>NUCLEOTIDE SEQUENCE</scope>
    <source>
        <strain evidence="2">NC1722</strain>
    </source>
</reference>
<comment type="caution">
    <text evidence="2">The sequence shown here is derived from an EMBL/GenBank/DDBJ whole genome shotgun (WGS) entry which is preliminary data.</text>
</comment>
<feature type="compositionally biased region" description="Basic and acidic residues" evidence="1">
    <location>
        <begin position="27"/>
        <end position="36"/>
    </location>
</feature>
<evidence type="ECO:0000313" key="2">
    <source>
        <dbReference type="EMBL" id="KAJ8390921.1"/>
    </source>
</evidence>
<keyword evidence="3" id="KW-1185">Reference proteome</keyword>
<accession>A0AAD7RXR4</accession>
<organism evidence="2 3">
    <name type="scientific">Aldrovandia affinis</name>
    <dbReference type="NCBI Taxonomy" id="143900"/>
    <lineage>
        <taxon>Eukaryota</taxon>
        <taxon>Metazoa</taxon>
        <taxon>Chordata</taxon>
        <taxon>Craniata</taxon>
        <taxon>Vertebrata</taxon>
        <taxon>Euteleostomi</taxon>
        <taxon>Actinopterygii</taxon>
        <taxon>Neopterygii</taxon>
        <taxon>Teleostei</taxon>
        <taxon>Notacanthiformes</taxon>
        <taxon>Halosauridae</taxon>
        <taxon>Aldrovandia</taxon>
    </lineage>
</organism>
<protein>
    <submittedName>
        <fullName evidence="2">Uncharacterized protein</fullName>
    </submittedName>
</protein>
<evidence type="ECO:0000256" key="1">
    <source>
        <dbReference type="SAM" id="MobiDB-lite"/>
    </source>
</evidence>
<name>A0AAD7RXR4_9TELE</name>
<dbReference type="EMBL" id="JAINUG010000164">
    <property type="protein sequence ID" value="KAJ8390921.1"/>
    <property type="molecule type" value="Genomic_DNA"/>
</dbReference>
<sequence length="140" mass="15188">MARVSRSASQDVTRTRSKTQAVLVSPRRTEGRDVHRSLRPLVPVTTRRDRRQHTSLTAGCQGHHGCSRIAGSPSPRPALPVFAEVRRPGGGVRAEVTSGHASRWHGHLGSSVILHGTWHHASGKVTPDEPYAPCPQPANH</sequence>
<dbReference type="Proteomes" id="UP001221898">
    <property type="component" value="Unassembled WGS sequence"/>
</dbReference>